<dbReference type="PANTHER" id="PTHR43014:SF4">
    <property type="entry name" value="PYRIDINE NUCLEOTIDE-DISULFIDE OXIDOREDUCTASE RCLA-RELATED"/>
    <property type="match status" value="1"/>
</dbReference>
<dbReference type="InterPro" id="IPR016156">
    <property type="entry name" value="FAD/NAD-linked_Rdtase_dimer_sf"/>
</dbReference>
<dbReference type="SUPFAM" id="SSF51905">
    <property type="entry name" value="FAD/NAD(P)-binding domain"/>
    <property type="match status" value="1"/>
</dbReference>
<dbReference type="GO" id="GO:0003955">
    <property type="term" value="F:NAD(P)H dehydrogenase (quinone) activity"/>
    <property type="evidence" value="ECO:0007669"/>
    <property type="project" value="TreeGrafter"/>
</dbReference>
<evidence type="ECO:0000313" key="9">
    <source>
        <dbReference type="EMBL" id="QNP48767.1"/>
    </source>
</evidence>
<proteinExistence type="inferred from homology"/>
<feature type="disulfide bond" description="Redox-active" evidence="6">
    <location>
        <begin position="42"/>
        <end position="47"/>
    </location>
</feature>
<dbReference type="InterPro" id="IPR004099">
    <property type="entry name" value="Pyr_nucl-diS_OxRdtase_dimer"/>
</dbReference>
<dbReference type="RefSeq" id="WP_187724362.1">
    <property type="nucleotide sequence ID" value="NZ_CP060783.1"/>
</dbReference>
<feature type="binding site" evidence="5">
    <location>
        <position position="259"/>
    </location>
    <ligand>
        <name>NAD(+)</name>
        <dbReference type="ChEBI" id="CHEBI:57540"/>
    </ligand>
</feature>
<dbReference type="EMBL" id="CP060783">
    <property type="protein sequence ID" value="QNP48767.1"/>
    <property type="molecule type" value="Genomic_DNA"/>
</dbReference>
<accession>A0A7H0GKF1</accession>
<comment type="similarity">
    <text evidence="1">Belongs to the class-I pyridine nucleotide-disulfide oxidoreductase family.</text>
</comment>
<keyword evidence="5" id="KW-0520">NAD</keyword>
<dbReference type="InterPro" id="IPR036188">
    <property type="entry name" value="FAD/NAD-bd_sf"/>
</dbReference>
<feature type="binding site" evidence="5">
    <location>
        <position position="51"/>
    </location>
    <ligand>
        <name>FAD</name>
        <dbReference type="ChEBI" id="CHEBI:57692"/>
    </ligand>
</feature>
<reference evidence="9 10" key="1">
    <citation type="submission" date="2020-08" db="EMBL/GenBank/DDBJ databases">
        <title>Genome sequence of Diaphorobacter aerolatus KACC 16536T.</title>
        <authorList>
            <person name="Hyun D.-W."/>
            <person name="Bae J.-W."/>
        </authorList>
    </citation>
    <scope>NUCLEOTIDE SEQUENCE [LARGE SCALE GENOMIC DNA]</scope>
    <source>
        <strain evidence="9 10">KACC 16536</strain>
    </source>
</reference>
<keyword evidence="2" id="KW-0285">Flavoprotein</keyword>
<dbReference type="Proteomes" id="UP000516028">
    <property type="component" value="Chromosome"/>
</dbReference>
<dbReference type="Pfam" id="PF02852">
    <property type="entry name" value="Pyr_redox_dim"/>
    <property type="match status" value="1"/>
</dbReference>
<dbReference type="EC" id="1.8.1.4" evidence="9"/>
<feature type="domain" description="FAD/NAD(P)-binding" evidence="8">
    <location>
        <begin position="6"/>
        <end position="316"/>
    </location>
</feature>
<evidence type="ECO:0000256" key="1">
    <source>
        <dbReference type="ARBA" id="ARBA00007532"/>
    </source>
</evidence>
<dbReference type="SUPFAM" id="SSF55424">
    <property type="entry name" value="FAD/NAD-linked reductases, dimerisation (C-terminal) domain"/>
    <property type="match status" value="1"/>
</dbReference>
<evidence type="ECO:0000256" key="3">
    <source>
        <dbReference type="ARBA" id="ARBA00022827"/>
    </source>
</evidence>
<dbReference type="InterPro" id="IPR001100">
    <property type="entry name" value="Pyr_nuc-diS_OxRdtase"/>
</dbReference>
<keyword evidence="9" id="KW-0560">Oxidoreductase</keyword>
<feature type="binding site" evidence="5">
    <location>
        <begin position="175"/>
        <end position="182"/>
    </location>
    <ligand>
        <name>NAD(+)</name>
        <dbReference type="ChEBI" id="CHEBI:57540"/>
    </ligand>
</feature>
<gene>
    <name evidence="9" type="ORF">H9K75_00515</name>
</gene>
<keyword evidence="10" id="KW-1185">Reference proteome</keyword>
<evidence type="ECO:0000256" key="6">
    <source>
        <dbReference type="PIRSR" id="PIRSR000350-4"/>
    </source>
</evidence>
<evidence type="ECO:0000259" key="7">
    <source>
        <dbReference type="Pfam" id="PF02852"/>
    </source>
</evidence>
<dbReference type="PANTHER" id="PTHR43014">
    <property type="entry name" value="MERCURIC REDUCTASE"/>
    <property type="match status" value="1"/>
</dbReference>
<dbReference type="Gene3D" id="3.30.390.30">
    <property type="match status" value="1"/>
</dbReference>
<dbReference type="Gene3D" id="3.50.50.60">
    <property type="entry name" value="FAD/NAD(P)-binding domain"/>
    <property type="match status" value="2"/>
</dbReference>
<dbReference type="GO" id="GO:0004148">
    <property type="term" value="F:dihydrolipoyl dehydrogenase (NADH) activity"/>
    <property type="evidence" value="ECO:0007669"/>
    <property type="project" value="UniProtKB-EC"/>
</dbReference>
<protein>
    <submittedName>
        <fullName evidence="9">Dihydrolipoyl dehydrogenase</fullName>
        <ecNumber evidence="9">1.8.1.4</ecNumber>
    </submittedName>
</protein>
<dbReference type="InterPro" id="IPR023753">
    <property type="entry name" value="FAD/NAD-binding_dom"/>
</dbReference>
<dbReference type="GO" id="GO:0050660">
    <property type="term" value="F:flavin adenine dinucleotide binding"/>
    <property type="evidence" value="ECO:0007669"/>
    <property type="project" value="TreeGrafter"/>
</dbReference>
<dbReference type="PRINTS" id="PR00411">
    <property type="entry name" value="PNDRDTASEI"/>
</dbReference>
<dbReference type="NCBIfam" id="NF004939">
    <property type="entry name" value="PRK06292.1-1"/>
    <property type="match status" value="1"/>
</dbReference>
<dbReference type="Pfam" id="PF07992">
    <property type="entry name" value="Pyr_redox_2"/>
    <property type="match status" value="1"/>
</dbReference>
<evidence type="ECO:0000256" key="4">
    <source>
        <dbReference type="PIRSR" id="PIRSR000350-2"/>
    </source>
</evidence>
<evidence type="ECO:0000256" key="2">
    <source>
        <dbReference type="ARBA" id="ARBA00022630"/>
    </source>
</evidence>
<keyword evidence="5" id="KW-0547">Nucleotide-binding</keyword>
<dbReference type="AlphaFoldDB" id="A0A7H0GKF1"/>
<keyword evidence="3 5" id="KW-0274">FAD</keyword>
<evidence type="ECO:0000259" key="8">
    <source>
        <dbReference type="Pfam" id="PF07992"/>
    </source>
</evidence>
<evidence type="ECO:0000313" key="10">
    <source>
        <dbReference type="Proteomes" id="UP000516028"/>
    </source>
</evidence>
<sequence>MSETLDTIIIGAGSAGLAALREVRKHTDNYRIVNDGPWGTTCARVGCMPSKLLIEAANAFHERTSFDTFGIRGAAQLSVDLPAVLERVRELRDVFVSGTIKDSDAGDHQINGRAELLGPTRVRVNGKEWNARSIIVATGTRPRFDDAWRSLGNRVLTTDTLFEQTTLGRRIAVLGLGPIGLEMAQALARLGIEVTAFATKKSAAGLSDPDVLNTLWSLLEQEFAIHVGDSATLNAHGDGVEVVSGDKRIVVDQVLVATGRVPNVEGLGLATLGVPLDDRGLPKMDPNTRQVGALPVFIAGDLDPSRALLHEAVDEGHIAGMNAMADTPQDFRRRTLLAIGFCQPNAAIVGKSFKALVDQDIVIGHIDFSKQGRARVAQQNAGLLRLYAERSSGKLLGAEMCAPAGEHLAHLLALAINNGLTVQKMLNMPIYHPVLEEGLRTALRRAAAQLEAKAISDLDKCDLRTRSVMD</sequence>
<dbReference type="PIRSF" id="PIRSF000350">
    <property type="entry name" value="Mercury_reductase_MerA"/>
    <property type="match status" value="1"/>
</dbReference>
<dbReference type="PRINTS" id="PR00368">
    <property type="entry name" value="FADPNR"/>
</dbReference>
<evidence type="ECO:0000256" key="5">
    <source>
        <dbReference type="PIRSR" id="PIRSR000350-3"/>
    </source>
</evidence>
<feature type="domain" description="Pyridine nucleotide-disulphide oxidoreductase dimerisation" evidence="7">
    <location>
        <begin position="340"/>
        <end position="442"/>
    </location>
</feature>
<dbReference type="KEGG" id="daer:H9K75_00515"/>
<feature type="active site" description="Proton acceptor" evidence="4">
    <location>
        <position position="432"/>
    </location>
</feature>
<name>A0A7H0GKF1_9BURK</name>
<feature type="binding site" evidence="5">
    <location>
        <position position="301"/>
    </location>
    <ligand>
        <name>FAD</name>
        <dbReference type="ChEBI" id="CHEBI:57692"/>
    </ligand>
</feature>
<comment type="cofactor">
    <cofactor evidence="5">
        <name>FAD</name>
        <dbReference type="ChEBI" id="CHEBI:57692"/>
    </cofactor>
    <text evidence="5">Binds 1 FAD per subunit.</text>
</comment>
<organism evidence="9 10">
    <name type="scientific">Diaphorobacter aerolatus</name>
    <dbReference type="NCBI Taxonomy" id="1288495"/>
    <lineage>
        <taxon>Bacteria</taxon>
        <taxon>Pseudomonadati</taxon>
        <taxon>Pseudomonadota</taxon>
        <taxon>Betaproteobacteria</taxon>
        <taxon>Burkholderiales</taxon>
        <taxon>Comamonadaceae</taxon>
        <taxon>Diaphorobacter</taxon>
    </lineage>
</organism>